<keyword evidence="4" id="KW-1185">Reference proteome</keyword>
<gene>
    <name evidence="2" type="ORF">KsCSTR_06300</name>
    <name evidence="3" type="ORF">KSMBR1_1619</name>
    <name evidence="1" type="ORF">kustd1870</name>
</gene>
<evidence type="ECO:0000313" key="2">
    <source>
        <dbReference type="EMBL" id="QII10009.1"/>
    </source>
</evidence>
<proteinExistence type="predicted"/>
<accession>Q1PZW0</accession>
<dbReference type="Gene3D" id="3.40.50.2300">
    <property type="match status" value="1"/>
</dbReference>
<dbReference type="InterPro" id="IPR028082">
    <property type="entry name" value="Peripla_BP_I"/>
</dbReference>
<dbReference type="PANTHER" id="PTHR35271">
    <property type="entry name" value="ABC TRANSPORTER, SUBSTRATE-BINDING LIPOPROTEIN-RELATED"/>
    <property type="match status" value="1"/>
</dbReference>
<dbReference type="Pfam" id="PF04392">
    <property type="entry name" value="ABC_sub_bind"/>
    <property type="match status" value="1"/>
</dbReference>
<evidence type="ECO:0000313" key="5">
    <source>
        <dbReference type="Proteomes" id="UP000501926"/>
    </source>
</evidence>
<dbReference type="SUPFAM" id="SSF53822">
    <property type="entry name" value="Periplasmic binding protein-like I"/>
    <property type="match status" value="1"/>
</dbReference>
<sequence length="331" mass="37157">MIKYKNNLINNIPMLAAIMREQGRNRTFMAFFLILFSFLSGYTNTSYPDTTENVLIINSDISIKNYSLAHTGFKSVIPHPKGEINLGNKWKERSETEKIIRESGPAIIYCIGIKAYLFAQEVTNDATVIFSSIINWRRLTIKENTYGISSELLPSMQLTMYRYLFPKTNKIGVLYSKEYNEEWMQQAREDAKDIGICLVGISINKRTNITSALKKLLKNVDAIWLTSDPVVLSKTDAVSNIFQQCNAANIPVFTYSEAFIDAGATLVISADIPTTGKQAARLTLDLLSRQEKIEKVNTPAGSHISINLKKVAENKLILNADALDSVNQIIQ</sequence>
<dbReference type="Proteomes" id="UP000221734">
    <property type="component" value="Chromosome Kuenenia_stuttgartiensis_MBR1"/>
</dbReference>
<evidence type="ECO:0000313" key="4">
    <source>
        <dbReference type="Proteomes" id="UP000221734"/>
    </source>
</evidence>
<dbReference type="InterPro" id="IPR007487">
    <property type="entry name" value="ABC_transpt-TYRBP-like"/>
</dbReference>
<dbReference type="PANTHER" id="PTHR35271:SF1">
    <property type="entry name" value="ABC TRANSPORTER, SUBSTRATE-BINDING LIPOPROTEIN"/>
    <property type="match status" value="1"/>
</dbReference>
<evidence type="ECO:0000313" key="1">
    <source>
        <dbReference type="EMBL" id="CAJ72615.1"/>
    </source>
</evidence>
<reference evidence="2 5" key="5">
    <citation type="submission" date="2020-02" db="EMBL/GenBank/DDBJ databases">
        <title>Newly sequenced genome of strain CSTR1 showed variability in Candidatus Kuenenia stuttgartiensis genomes.</title>
        <authorList>
            <person name="Ding C."/>
            <person name="Adrian L."/>
        </authorList>
    </citation>
    <scope>NUCLEOTIDE SEQUENCE [LARGE SCALE GENOMIC DNA]</scope>
    <source>
        <strain evidence="2 5">CSTR1</strain>
    </source>
</reference>
<dbReference type="EMBL" id="CP049055">
    <property type="protein sequence ID" value="QII10009.1"/>
    <property type="molecule type" value="Genomic_DNA"/>
</dbReference>
<organism evidence="1">
    <name type="scientific">Kuenenia stuttgartiensis</name>
    <dbReference type="NCBI Taxonomy" id="174633"/>
    <lineage>
        <taxon>Bacteria</taxon>
        <taxon>Pseudomonadati</taxon>
        <taxon>Planctomycetota</taxon>
        <taxon>Candidatus Brocadiia</taxon>
        <taxon>Candidatus Brocadiales</taxon>
        <taxon>Candidatus Brocadiaceae</taxon>
        <taxon>Candidatus Kuenenia</taxon>
    </lineage>
</organism>
<dbReference type="KEGG" id="kst:KSMBR1_1619"/>
<dbReference type="AlphaFoldDB" id="Q1PZW0"/>
<name>Q1PZW0_KUEST</name>
<reference evidence="4" key="4">
    <citation type="submission" date="2017-10" db="EMBL/GenBank/DDBJ databases">
        <authorList>
            <person name="Frank J."/>
        </authorList>
    </citation>
    <scope>NUCLEOTIDE SEQUENCE [LARGE SCALE GENOMIC DNA]</scope>
</reference>
<dbReference type="EMBL" id="CT573072">
    <property type="protein sequence ID" value="CAJ72615.1"/>
    <property type="molecule type" value="Genomic_DNA"/>
</dbReference>
<dbReference type="EMBL" id="LT934425">
    <property type="protein sequence ID" value="SOH04118.1"/>
    <property type="molecule type" value="Genomic_DNA"/>
</dbReference>
<dbReference type="RefSeq" id="WP_157820468.1">
    <property type="nucleotide sequence ID" value="NZ_CP049055.1"/>
</dbReference>
<reference evidence="3" key="3">
    <citation type="submission" date="2017-10" db="EMBL/GenBank/DDBJ databases">
        <authorList>
            <person name="Banno H."/>
            <person name="Chua N.-H."/>
        </authorList>
    </citation>
    <scope>NUCLEOTIDE SEQUENCE [LARGE SCALE GENOMIC DNA]</scope>
    <source>
        <strain evidence="3">Kuenenia_mbr1_ru-nijmegen</strain>
    </source>
</reference>
<dbReference type="OrthoDB" id="7066624at2"/>
<dbReference type="Proteomes" id="UP000501926">
    <property type="component" value="Chromosome"/>
</dbReference>
<reference evidence="1" key="1">
    <citation type="journal article" date="2006" name="Nature">
        <title>Deciphering the evolution and metabolism of an anammox bacterium from a community genome.</title>
        <authorList>
            <person name="Strous M."/>
            <person name="Pelletier E."/>
            <person name="Mangenot S."/>
            <person name="Rattei T."/>
            <person name="Lehner A."/>
            <person name="Taylor M.W."/>
            <person name="Horn M."/>
            <person name="Daims H."/>
            <person name="Bartol-Mavel D."/>
            <person name="Wincker P."/>
            <person name="Barbe V."/>
            <person name="Fonknechten N."/>
            <person name="Vallenet D."/>
            <person name="Segurens B."/>
            <person name="Schenowitz-Truong C."/>
            <person name="Medigue C."/>
            <person name="Collingro A."/>
            <person name="Snel B."/>
            <person name="Dutilh B.E."/>
            <person name="OpDenCamp H.J.M."/>
            <person name="vanDerDrift C."/>
            <person name="Cirpus I."/>
            <person name="vanDePas-Schoonen K.T."/>
            <person name="Harhangi H.R."/>
            <person name="vanNiftrik L."/>
            <person name="Schmid M."/>
            <person name="Keltjens J."/>
            <person name="vanDeVossenberg J."/>
            <person name="Kartal B."/>
            <person name="Meier H."/>
            <person name="Frishman D."/>
            <person name="Huynen M.A."/>
            <person name="Mewes H."/>
            <person name="Weissenbach J."/>
            <person name="Jetten M.S.M."/>
            <person name="Wagner M."/>
            <person name="LePaslier D."/>
        </authorList>
    </citation>
    <scope>NUCLEOTIDE SEQUENCE</scope>
</reference>
<protein>
    <submittedName>
        <fullName evidence="2">ABC transporter substrate binding protein</fullName>
    </submittedName>
</protein>
<reference evidence="1" key="2">
    <citation type="submission" date="2006-01" db="EMBL/GenBank/DDBJ databases">
        <authorList>
            <person name="Genoscope"/>
        </authorList>
    </citation>
    <scope>NUCLEOTIDE SEQUENCE</scope>
</reference>
<evidence type="ECO:0000313" key="3">
    <source>
        <dbReference type="EMBL" id="SOH04118.1"/>
    </source>
</evidence>